<dbReference type="PRINTS" id="PR00035">
    <property type="entry name" value="HTHGNTR"/>
</dbReference>
<dbReference type="GO" id="GO:0003677">
    <property type="term" value="F:DNA binding"/>
    <property type="evidence" value="ECO:0007669"/>
    <property type="project" value="UniProtKB-KW"/>
</dbReference>
<dbReference type="RefSeq" id="WP_098240780.1">
    <property type="nucleotide sequence ID" value="NZ_CP022685.1"/>
</dbReference>
<evidence type="ECO:0000256" key="2">
    <source>
        <dbReference type="ARBA" id="ARBA00023125"/>
    </source>
</evidence>
<dbReference type="InterPro" id="IPR050679">
    <property type="entry name" value="Bact_HTH_transcr_reg"/>
</dbReference>
<dbReference type="Pfam" id="PF07702">
    <property type="entry name" value="UTRA"/>
    <property type="match status" value="1"/>
</dbReference>
<accession>A0A291Q2G1</accession>
<organism evidence="5 6">
    <name type="scientific">Streptomyces formicae</name>
    <dbReference type="NCBI Taxonomy" id="1616117"/>
    <lineage>
        <taxon>Bacteria</taxon>
        <taxon>Bacillati</taxon>
        <taxon>Actinomycetota</taxon>
        <taxon>Actinomycetes</taxon>
        <taxon>Kitasatosporales</taxon>
        <taxon>Streptomycetaceae</taxon>
        <taxon>Streptomyces</taxon>
    </lineage>
</organism>
<keyword evidence="2" id="KW-0238">DNA-binding</keyword>
<feature type="domain" description="HTH gntR-type" evidence="4">
    <location>
        <begin position="11"/>
        <end position="77"/>
    </location>
</feature>
<dbReference type="Pfam" id="PF00392">
    <property type="entry name" value="GntR"/>
    <property type="match status" value="1"/>
</dbReference>
<dbReference type="EMBL" id="CP022685">
    <property type="protein sequence ID" value="ATL25713.1"/>
    <property type="molecule type" value="Genomic_DNA"/>
</dbReference>
<dbReference type="Gene3D" id="1.10.10.10">
    <property type="entry name" value="Winged helix-like DNA-binding domain superfamily/Winged helix DNA-binding domain"/>
    <property type="match status" value="1"/>
</dbReference>
<dbReference type="InterPro" id="IPR036390">
    <property type="entry name" value="WH_DNA-bd_sf"/>
</dbReference>
<protein>
    <submittedName>
        <fullName evidence="5">Putative transcriptional regulator of N-Acetylglucosamine utilization, GntR family</fullName>
    </submittedName>
</protein>
<dbReference type="AlphaFoldDB" id="A0A291Q2G1"/>
<evidence type="ECO:0000256" key="3">
    <source>
        <dbReference type="ARBA" id="ARBA00023163"/>
    </source>
</evidence>
<keyword evidence="1" id="KW-0805">Transcription regulation</keyword>
<dbReference type="CDD" id="cd07377">
    <property type="entry name" value="WHTH_GntR"/>
    <property type="match status" value="1"/>
</dbReference>
<keyword evidence="3" id="KW-0804">Transcription</keyword>
<dbReference type="GO" id="GO:0003700">
    <property type="term" value="F:DNA-binding transcription factor activity"/>
    <property type="evidence" value="ECO:0007669"/>
    <property type="project" value="InterPro"/>
</dbReference>
<proteinExistence type="predicted"/>
<name>A0A291Q2G1_9ACTN</name>
<dbReference type="InterPro" id="IPR000524">
    <property type="entry name" value="Tscrpt_reg_HTH_GntR"/>
</dbReference>
<dbReference type="SUPFAM" id="SSF64288">
    <property type="entry name" value="Chorismate lyase-like"/>
    <property type="match status" value="1"/>
</dbReference>
<evidence type="ECO:0000256" key="1">
    <source>
        <dbReference type="ARBA" id="ARBA00023015"/>
    </source>
</evidence>
<dbReference type="SUPFAM" id="SSF46785">
    <property type="entry name" value="Winged helix' DNA-binding domain"/>
    <property type="match status" value="1"/>
</dbReference>
<dbReference type="PROSITE" id="PS50949">
    <property type="entry name" value="HTH_GNTR"/>
    <property type="match status" value="1"/>
</dbReference>
<dbReference type="InterPro" id="IPR028978">
    <property type="entry name" value="Chorismate_lyase_/UTRA_dom_sf"/>
</dbReference>
<keyword evidence="6" id="KW-1185">Reference proteome</keyword>
<evidence type="ECO:0000313" key="5">
    <source>
        <dbReference type="EMBL" id="ATL25713.1"/>
    </source>
</evidence>
<evidence type="ECO:0000259" key="4">
    <source>
        <dbReference type="PROSITE" id="PS50949"/>
    </source>
</evidence>
<reference evidence="5 6" key="1">
    <citation type="submission" date="2017-08" db="EMBL/GenBank/DDBJ databases">
        <title>Complete Genome Sequence of Streptomyces formicae KY5, the formicamycin producer.</title>
        <authorList>
            <person name="Holmes N.A."/>
            <person name="Devine R."/>
            <person name="Qin Z."/>
            <person name="Seipke R.F."/>
            <person name="Wilkinson B."/>
            <person name="Hutchings M.I."/>
        </authorList>
    </citation>
    <scope>NUCLEOTIDE SEQUENCE [LARGE SCALE GENOMIC DNA]</scope>
    <source>
        <strain evidence="5 6">KY5</strain>
    </source>
</reference>
<dbReference type="InterPro" id="IPR011663">
    <property type="entry name" value="UTRA"/>
</dbReference>
<dbReference type="Gene3D" id="3.40.1410.10">
    <property type="entry name" value="Chorismate lyase-like"/>
    <property type="match status" value="1"/>
</dbReference>
<dbReference type="SMART" id="SM00866">
    <property type="entry name" value="UTRA"/>
    <property type="match status" value="1"/>
</dbReference>
<dbReference type="KEGG" id="sfk:KY5_0695c"/>
<dbReference type="Proteomes" id="UP000221011">
    <property type="component" value="Chromosome"/>
</dbReference>
<sequence>MPTRGTQPDFAPRYHTIEQALRRRIAGLQPHAPLPSETELAREFEVSRMTARSAVLRLVADGLVYRESGRGTFVAPPPSGRRADSLVRFSEEMRRQGRLPSSEVVARERRVATAAEAEQLRLATGTEVVAVERVRLADGTPVARERSAFPVAVAALLERDLATGSLHEALVDLGHTPSFGHAVLSADSATNEDAELLGLARGTALLVERRLILDQHGDPLESTESRYAGERYSLTVTFDVEHG</sequence>
<dbReference type="InterPro" id="IPR036388">
    <property type="entry name" value="WH-like_DNA-bd_sf"/>
</dbReference>
<evidence type="ECO:0000313" key="6">
    <source>
        <dbReference type="Proteomes" id="UP000221011"/>
    </source>
</evidence>
<dbReference type="PANTHER" id="PTHR44846">
    <property type="entry name" value="MANNOSYL-D-GLYCERATE TRANSPORT/METABOLISM SYSTEM REPRESSOR MNGR-RELATED"/>
    <property type="match status" value="1"/>
</dbReference>
<gene>
    <name evidence="5" type="ORF">KY5_0695c</name>
</gene>
<dbReference type="SMART" id="SM00345">
    <property type="entry name" value="HTH_GNTR"/>
    <property type="match status" value="1"/>
</dbReference>